<name>A0A5C5YCZ7_9PLAN</name>
<comment type="caution">
    <text evidence="4">The sequence shown here is derived from an EMBL/GenBank/DDBJ whole genome shotgun (WGS) entry which is preliminary data.</text>
</comment>
<dbReference type="InterPro" id="IPR000468">
    <property type="entry name" value="Barstar"/>
</dbReference>
<dbReference type="AlphaFoldDB" id="A0A5C5YCZ7"/>
<evidence type="ECO:0000256" key="2">
    <source>
        <dbReference type="SAM" id="MobiDB-lite"/>
    </source>
</evidence>
<dbReference type="OrthoDB" id="291508at2"/>
<gene>
    <name evidence="4" type="ORF">Pan14r_49730</name>
</gene>
<accession>A0A5C5YCZ7</accession>
<comment type="similarity">
    <text evidence="1">Belongs to the barstar family.</text>
</comment>
<sequence length="217" mass="24276">MACTGVGLASVLAMDNQPSRPGDAGRSSAGDLNQMAGFSDSPETYDRVDWTLLQNGPINLYFRSDLLNQDSHWLEEHGYAIHTFDASCWHDEIEMHVSIQSALSFPDYYGRNLDALNDCLSDFAISNDGGMAFVIFHFDTFADRHPTVANALLDIITDNSRRALLFGQRMIALLQTDTPDFRTGPLGATTGNWNRHEWLTSTRARKADEQTDEREPE</sequence>
<organism evidence="4 5">
    <name type="scientific">Crateriforma conspicua</name>
    <dbReference type="NCBI Taxonomy" id="2527996"/>
    <lineage>
        <taxon>Bacteria</taxon>
        <taxon>Pseudomonadati</taxon>
        <taxon>Planctomycetota</taxon>
        <taxon>Planctomycetia</taxon>
        <taxon>Planctomycetales</taxon>
        <taxon>Planctomycetaceae</taxon>
        <taxon>Crateriforma</taxon>
    </lineage>
</organism>
<feature type="domain" description="Barstar (barnase inhibitor)" evidence="3">
    <location>
        <begin position="81"/>
        <end position="163"/>
    </location>
</feature>
<keyword evidence="5" id="KW-1185">Reference proteome</keyword>
<evidence type="ECO:0000313" key="4">
    <source>
        <dbReference type="EMBL" id="TWT72653.1"/>
    </source>
</evidence>
<evidence type="ECO:0000313" key="5">
    <source>
        <dbReference type="Proteomes" id="UP000317238"/>
    </source>
</evidence>
<protein>
    <submittedName>
        <fullName evidence="4">Barstar (Barnase inhibitor)</fullName>
    </submittedName>
</protein>
<dbReference type="InterPro" id="IPR035905">
    <property type="entry name" value="Barstar-like_sf"/>
</dbReference>
<feature type="region of interest" description="Disordered" evidence="2">
    <location>
        <begin position="14"/>
        <end position="33"/>
    </location>
</feature>
<dbReference type="Pfam" id="PF01337">
    <property type="entry name" value="Barstar"/>
    <property type="match status" value="1"/>
</dbReference>
<dbReference type="SUPFAM" id="SSF52038">
    <property type="entry name" value="Barstar-related"/>
    <property type="match status" value="1"/>
</dbReference>
<reference evidence="4 5" key="1">
    <citation type="submission" date="2019-02" db="EMBL/GenBank/DDBJ databases">
        <title>Deep-cultivation of Planctomycetes and their phenomic and genomic characterization uncovers novel biology.</title>
        <authorList>
            <person name="Wiegand S."/>
            <person name="Jogler M."/>
            <person name="Boedeker C."/>
            <person name="Pinto D."/>
            <person name="Vollmers J."/>
            <person name="Rivas-Marin E."/>
            <person name="Kohn T."/>
            <person name="Peeters S.H."/>
            <person name="Heuer A."/>
            <person name="Rast P."/>
            <person name="Oberbeckmann S."/>
            <person name="Bunk B."/>
            <person name="Jeske O."/>
            <person name="Meyerdierks A."/>
            <person name="Storesund J.E."/>
            <person name="Kallscheuer N."/>
            <person name="Luecker S."/>
            <person name="Lage O.M."/>
            <person name="Pohl T."/>
            <person name="Merkel B.J."/>
            <person name="Hornburger P."/>
            <person name="Mueller R.-W."/>
            <person name="Bruemmer F."/>
            <person name="Labrenz M."/>
            <person name="Spormann A.M."/>
            <person name="Op Den Camp H."/>
            <person name="Overmann J."/>
            <person name="Amann R."/>
            <person name="Jetten M.S.M."/>
            <person name="Mascher T."/>
            <person name="Medema M.H."/>
            <person name="Devos D.P."/>
            <person name="Kaster A.-K."/>
            <person name="Ovreas L."/>
            <person name="Rohde M."/>
            <person name="Galperin M.Y."/>
            <person name="Jogler C."/>
        </authorList>
    </citation>
    <scope>NUCLEOTIDE SEQUENCE [LARGE SCALE GENOMIC DNA]</scope>
    <source>
        <strain evidence="4 5">Pan14r</strain>
    </source>
</reference>
<dbReference type="EMBL" id="SJPL01000001">
    <property type="protein sequence ID" value="TWT72653.1"/>
    <property type="molecule type" value="Genomic_DNA"/>
</dbReference>
<proteinExistence type="inferred from homology"/>
<evidence type="ECO:0000259" key="3">
    <source>
        <dbReference type="Pfam" id="PF01337"/>
    </source>
</evidence>
<dbReference type="Proteomes" id="UP000317238">
    <property type="component" value="Unassembled WGS sequence"/>
</dbReference>
<evidence type="ECO:0000256" key="1">
    <source>
        <dbReference type="ARBA" id="ARBA00006845"/>
    </source>
</evidence>
<dbReference type="Gene3D" id="3.30.370.10">
    <property type="entry name" value="Barstar-like"/>
    <property type="match status" value="1"/>
</dbReference>